<evidence type="ECO:0000256" key="1">
    <source>
        <dbReference type="ARBA" id="ARBA00022722"/>
    </source>
</evidence>
<dbReference type="EC" id="5.6.2.4" evidence="12"/>
<keyword evidence="8" id="KW-0238">DNA-binding</keyword>
<dbReference type="Pfam" id="PF12705">
    <property type="entry name" value="PDDEXK_1"/>
    <property type="match status" value="1"/>
</dbReference>
<evidence type="ECO:0000256" key="9">
    <source>
        <dbReference type="ARBA" id="ARBA00023204"/>
    </source>
</evidence>
<dbReference type="PROSITE" id="PS51198">
    <property type="entry name" value="UVRD_HELICASE_ATP_BIND"/>
    <property type="match status" value="1"/>
</dbReference>
<dbReference type="InterPro" id="IPR011604">
    <property type="entry name" value="PDDEXK-like_dom_sf"/>
</dbReference>
<gene>
    <name evidence="19" type="ORF">SAMN06295937_1008138</name>
</gene>
<evidence type="ECO:0000256" key="11">
    <source>
        <dbReference type="ARBA" id="ARBA00034617"/>
    </source>
</evidence>
<evidence type="ECO:0000259" key="17">
    <source>
        <dbReference type="PROSITE" id="PS51198"/>
    </source>
</evidence>
<dbReference type="SUPFAM" id="SSF52540">
    <property type="entry name" value="P-loop containing nucleoside triphosphate hydrolases"/>
    <property type="match status" value="1"/>
</dbReference>
<keyword evidence="3" id="KW-0227">DNA damage</keyword>
<dbReference type="GO" id="GO:0005524">
    <property type="term" value="F:ATP binding"/>
    <property type="evidence" value="ECO:0007669"/>
    <property type="project" value="UniProtKB-UniRule"/>
</dbReference>
<reference evidence="20" key="1">
    <citation type="submission" date="2017-02" db="EMBL/GenBank/DDBJ databases">
        <authorList>
            <person name="Varghese N."/>
            <person name="Submissions S."/>
        </authorList>
    </citation>
    <scope>NUCLEOTIDE SEQUENCE [LARGE SCALE GENOMIC DNA]</scope>
    <source>
        <strain evidence="20">R11H</strain>
    </source>
</reference>
<dbReference type="InterPro" id="IPR038726">
    <property type="entry name" value="PDDEXK_AddAB-type"/>
</dbReference>
<dbReference type="GO" id="GO:0005829">
    <property type="term" value="C:cytosol"/>
    <property type="evidence" value="ECO:0007669"/>
    <property type="project" value="TreeGrafter"/>
</dbReference>
<dbReference type="Pfam" id="PF00580">
    <property type="entry name" value="UvrD-helicase"/>
    <property type="match status" value="1"/>
</dbReference>
<keyword evidence="7 15" id="KW-0067">ATP-binding</keyword>
<comment type="catalytic activity">
    <reaction evidence="14">
        <text>ATP + H2O = ADP + phosphate + H(+)</text>
        <dbReference type="Rhea" id="RHEA:13065"/>
        <dbReference type="ChEBI" id="CHEBI:15377"/>
        <dbReference type="ChEBI" id="CHEBI:15378"/>
        <dbReference type="ChEBI" id="CHEBI:30616"/>
        <dbReference type="ChEBI" id="CHEBI:43474"/>
        <dbReference type="ChEBI" id="CHEBI:456216"/>
        <dbReference type="EC" id="5.6.2.4"/>
    </reaction>
</comment>
<dbReference type="Gene3D" id="3.90.320.10">
    <property type="match status" value="1"/>
</dbReference>
<dbReference type="GO" id="GO:0043138">
    <property type="term" value="F:3'-5' DNA helicase activity"/>
    <property type="evidence" value="ECO:0007669"/>
    <property type="project" value="UniProtKB-EC"/>
</dbReference>
<evidence type="ECO:0000256" key="15">
    <source>
        <dbReference type="PROSITE-ProRule" id="PRU00560"/>
    </source>
</evidence>
<evidence type="ECO:0000313" key="19">
    <source>
        <dbReference type="EMBL" id="SKB53765.1"/>
    </source>
</evidence>
<proteinExistence type="predicted"/>
<dbReference type="InterPro" id="IPR000212">
    <property type="entry name" value="DNA_helicase_UvrD/REP"/>
</dbReference>
<keyword evidence="4 15" id="KW-0378">Hydrolase</keyword>
<dbReference type="InterPro" id="IPR011335">
    <property type="entry name" value="Restrct_endonuc-II-like"/>
</dbReference>
<evidence type="ECO:0000256" key="3">
    <source>
        <dbReference type="ARBA" id="ARBA00022763"/>
    </source>
</evidence>
<keyword evidence="6" id="KW-0269">Exonuclease</keyword>
<dbReference type="GO" id="GO:0000725">
    <property type="term" value="P:recombinational repair"/>
    <property type="evidence" value="ECO:0007669"/>
    <property type="project" value="TreeGrafter"/>
</dbReference>
<evidence type="ECO:0000256" key="5">
    <source>
        <dbReference type="ARBA" id="ARBA00022806"/>
    </source>
</evidence>
<keyword evidence="1" id="KW-0540">Nuclease</keyword>
<dbReference type="PANTHER" id="PTHR11070">
    <property type="entry name" value="UVRD / RECB / PCRA DNA HELICASE FAMILY MEMBER"/>
    <property type="match status" value="1"/>
</dbReference>
<dbReference type="Gene3D" id="1.10.486.10">
    <property type="entry name" value="PCRA, domain 4"/>
    <property type="match status" value="1"/>
</dbReference>
<keyword evidence="10" id="KW-0413">Isomerase</keyword>
<evidence type="ECO:0000256" key="6">
    <source>
        <dbReference type="ARBA" id="ARBA00022839"/>
    </source>
</evidence>
<feature type="region of interest" description="Disordered" evidence="16">
    <location>
        <begin position="929"/>
        <end position="954"/>
    </location>
</feature>
<evidence type="ECO:0000256" key="2">
    <source>
        <dbReference type="ARBA" id="ARBA00022741"/>
    </source>
</evidence>
<keyword evidence="2 15" id="KW-0547">Nucleotide-binding</keyword>
<dbReference type="OrthoDB" id="9810135at2"/>
<evidence type="ECO:0000313" key="20">
    <source>
        <dbReference type="Proteomes" id="UP000190044"/>
    </source>
</evidence>
<organism evidence="19 20">
    <name type="scientific">Sphingopyxis flava</name>
    <dbReference type="NCBI Taxonomy" id="1507287"/>
    <lineage>
        <taxon>Bacteria</taxon>
        <taxon>Pseudomonadati</taxon>
        <taxon>Pseudomonadota</taxon>
        <taxon>Alphaproteobacteria</taxon>
        <taxon>Sphingomonadales</taxon>
        <taxon>Sphingomonadaceae</taxon>
        <taxon>Sphingopyxis</taxon>
    </lineage>
</organism>
<dbReference type="InterPro" id="IPR014016">
    <property type="entry name" value="UvrD-like_ATP-bd"/>
</dbReference>
<dbReference type="EMBL" id="FUYP01000008">
    <property type="protein sequence ID" value="SKB53765.1"/>
    <property type="molecule type" value="Genomic_DNA"/>
</dbReference>
<evidence type="ECO:0000256" key="7">
    <source>
        <dbReference type="ARBA" id="ARBA00022840"/>
    </source>
</evidence>
<dbReference type="InterPro" id="IPR014151">
    <property type="entry name" value="DNA_helicase_AddA"/>
</dbReference>
<dbReference type="GO" id="GO:0004527">
    <property type="term" value="F:exonuclease activity"/>
    <property type="evidence" value="ECO:0007669"/>
    <property type="project" value="UniProtKB-KW"/>
</dbReference>
<keyword evidence="5 15" id="KW-0347">Helicase</keyword>
<accession>A0A1T5C2Y1</accession>
<evidence type="ECO:0000256" key="13">
    <source>
        <dbReference type="ARBA" id="ARBA00034923"/>
    </source>
</evidence>
<protein>
    <recommendedName>
        <fullName evidence="12">DNA 3'-5' helicase</fullName>
        <ecNumber evidence="12">5.6.2.4</ecNumber>
    </recommendedName>
    <alternativeName>
        <fullName evidence="13">DNA 3'-5' helicase II</fullName>
    </alternativeName>
</protein>
<comment type="catalytic activity">
    <reaction evidence="11">
        <text>Couples ATP hydrolysis with the unwinding of duplex DNA by translocating in the 3'-5' direction.</text>
        <dbReference type="EC" id="5.6.2.4"/>
    </reaction>
</comment>
<dbReference type="GO" id="GO:0033202">
    <property type="term" value="C:DNA helicase complex"/>
    <property type="evidence" value="ECO:0007669"/>
    <property type="project" value="TreeGrafter"/>
</dbReference>
<dbReference type="RefSeq" id="WP_079638296.1">
    <property type="nucleotide sequence ID" value="NZ_FUYP01000008.1"/>
</dbReference>
<keyword evidence="20" id="KW-1185">Reference proteome</keyword>
<dbReference type="AlphaFoldDB" id="A0A1T5C2Y1"/>
<feature type="domain" description="UvrD-like helicase C-terminal" evidence="18">
    <location>
        <begin position="520"/>
        <end position="788"/>
    </location>
</feature>
<evidence type="ECO:0000259" key="18">
    <source>
        <dbReference type="PROSITE" id="PS51217"/>
    </source>
</evidence>
<evidence type="ECO:0000256" key="16">
    <source>
        <dbReference type="SAM" id="MobiDB-lite"/>
    </source>
</evidence>
<dbReference type="InterPro" id="IPR027417">
    <property type="entry name" value="P-loop_NTPase"/>
</dbReference>
<feature type="binding site" evidence="15">
    <location>
        <begin position="28"/>
        <end position="35"/>
    </location>
    <ligand>
        <name>ATP</name>
        <dbReference type="ChEBI" id="CHEBI:30616"/>
    </ligand>
</feature>
<feature type="compositionally biased region" description="Acidic residues" evidence="16">
    <location>
        <begin position="537"/>
        <end position="548"/>
    </location>
</feature>
<feature type="region of interest" description="Disordered" evidence="16">
    <location>
        <begin position="537"/>
        <end position="557"/>
    </location>
</feature>
<feature type="domain" description="UvrD-like helicase ATP-binding" evidence="17">
    <location>
        <begin position="7"/>
        <end position="484"/>
    </location>
</feature>
<dbReference type="PROSITE" id="PS51217">
    <property type="entry name" value="UVRD_HELICASE_CTER"/>
    <property type="match status" value="1"/>
</dbReference>
<dbReference type="InterPro" id="IPR014017">
    <property type="entry name" value="DNA_helicase_UvrD-like_C"/>
</dbReference>
<dbReference type="Gene3D" id="3.40.50.300">
    <property type="entry name" value="P-loop containing nucleotide triphosphate hydrolases"/>
    <property type="match status" value="4"/>
</dbReference>
<dbReference type="Pfam" id="PF13361">
    <property type="entry name" value="UvrD_C"/>
    <property type="match status" value="1"/>
</dbReference>
<dbReference type="GO" id="GO:0003677">
    <property type="term" value="F:DNA binding"/>
    <property type="evidence" value="ECO:0007669"/>
    <property type="project" value="UniProtKB-KW"/>
</dbReference>
<name>A0A1T5C2Y1_9SPHN</name>
<evidence type="ECO:0000256" key="4">
    <source>
        <dbReference type="ARBA" id="ARBA00022801"/>
    </source>
</evidence>
<evidence type="ECO:0000256" key="12">
    <source>
        <dbReference type="ARBA" id="ARBA00034808"/>
    </source>
</evidence>
<dbReference type="NCBIfam" id="TIGR02784">
    <property type="entry name" value="addA_alphas"/>
    <property type="match status" value="1"/>
</dbReference>
<evidence type="ECO:0000256" key="8">
    <source>
        <dbReference type="ARBA" id="ARBA00023125"/>
    </source>
</evidence>
<evidence type="ECO:0000256" key="14">
    <source>
        <dbReference type="ARBA" id="ARBA00048988"/>
    </source>
</evidence>
<keyword evidence="9" id="KW-0234">DNA repair</keyword>
<dbReference type="PANTHER" id="PTHR11070:SF2">
    <property type="entry name" value="ATP-DEPENDENT DNA HELICASE SRS2"/>
    <property type="match status" value="1"/>
</dbReference>
<sequence length="1157" mass="124949">MSKFAGLARLDPRQGAAADPQSHVWLGASAGTGKTQVLSARVLRLMLEGISPEAILCITFTKAGAAEMAHRIHERLAAWVRMDDGDLRLDLHALGLDWSQPGLIQRARSLFATVIDSPAGAIRVQTIHSFCQTLLASFPLEAKLLPGFRAIEEDEAETLKRQVLADLLEGGEGGTGLRDAAAMLSRRLGPDAALAFLSRCAAAFGGPRALLPPAAHDLRAAFDLPAGEPDAWVREQLAAGVIADADIKEVAASGAAWGTQRGLDCSDVMVGWLTGDADARAAMLRKLIACFLTGKGDLRADFAGEKGKMKDSLDAATRIVEAGQALLGTATAMRVADELAAAWRLGSRFAEAYALAKREAGLADFDDLISLAGALLRVSQFGEWVRFKLDQRTDHILVDEAQDTNMRQWGIVHSLAEEFFAGSGAKDERIRTLFTVGDRKQAIFGFQGTDPGAFAQAKQLFQLLAEETPNPLQEVDLVSNYRSTPAVLQVADAWLEAGGTRLMGLDGAEPPHRPFREAHAGQVELWAPLPVGKALDAEAEEPGEDESGEGSAPASDPASMRLARAIADEVQGWIKHGKDGRPVVPGDVMILVRRRRDLAARIVARLQALHVPVAGVDRFALTQPLAVQDLMAAMRFAVQPLDDLNLAALLVSPLIGWTQDELYQRTRNRGRAAIWEHLRKVESDVPAATMEALRHLLGMADFTTPFRFLETVLSGPIDGRRKLYARLGREARDPIDELLNQALKFETRETVSLLGFLTAVSGSGADIKRQTEARSDVVRVMTVHGSKGLQAPIVILADATDDAAIGRRPFHVDVAGWEKLPVFALPADERHGALAEAYRKEAEAAVEEHWRLFYVAMTRAEEILVVAGVTKKPDHSVPETSWHAAVENILTNMGCDWEEAGQHWRKRRVHRANRGKWARREKAAKAAPPPLIFPPWAHAPAPEEARPPRPLAPSALGEDDVALPPQGTVRADAVTRGLLLHALFERLPPLAHDRRRAAALRWLARQAPELGAAAREAMADEVLAVLRDPAHAALFGPGSLAEVPLSAVVDGGLVVTGIVDRLLVTEETVTVIDYKTGRQVPEGAADVAPAYLRQMAAYRDALRVIFPGRRVRSALLYTAAPKLIELGDAILDAHKPALPAAKSNLSPAGLEPGQPTA</sequence>
<dbReference type="Proteomes" id="UP000190044">
    <property type="component" value="Unassembled WGS sequence"/>
</dbReference>
<dbReference type="SUPFAM" id="SSF52980">
    <property type="entry name" value="Restriction endonuclease-like"/>
    <property type="match status" value="1"/>
</dbReference>
<evidence type="ECO:0000256" key="10">
    <source>
        <dbReference type="ARBA" id="ARBA00023235"/>
    </source>
</evidence>